<dbReference type="InterPro" id="IPR045584">
    <property type="entry name" value="Pilin-like"/>
</dbReference>
<dbReference type="AlphaFoldDB" id="A0A918XMD2"/>
<accession>A0A918XMD2</accession>
<dbReference type="NCBIfam" id="TIGR02532">
    <property type="entry name" value="IV_pilin_GFxxxE"/>
    <property type="match status" value="1"/>
</dbReference>
<evidence type="ECO:0000256" key="7">
    <source>
        <dbReference type="ARBA" id="ARBA00022989"/>
    </source>
</evidence>
<protein>
    <recommendedName>
        <fullName evidence="2">Type II secretion system protein H</fullName>
    </recommendedName>
    <alternativeName>
        <fullName evidence="10">General secretion pathway protein H</fullName>
    </alternativeName>
</protein>
<organism evidence="12 13">
    <name type="scientific">Parahalioglobus pacificus</name>
    <dbReference type="NCBI Taxonomy" id="930806"/>
    <lineage>
        <taxon>Bacteria</taxon>
        <taxon>Pseudomonadati</taxon>
        <taxon>Pseudomonadota</taxon>
        <taxon>Gammaproteobacteria</taxon>
        <taxon>Cellvibrionales</taxon>
        <taxon>Halieaceae</taxon>
        <taxon>Parahalioglobus</taxon>
    </lineage>
</organism>
<dbReference type="InterPro" id="IPR022346">
    <property type="entry name" value="T2SS_GspH"/>
</dbReference>
<evidence type="ECO:0000256" key="6">
    <source>
        <dbReference type="ARBA" id="ARBA00022692"/>
    </source>
</evidence>
<proteinExistence type="inferred from homology"/>
<dbReference type="RefSeq" id="WP_189478376.1">
    <property type="nucleotide sequence ID" value="NZ_BMYM01000003.1"/>
</dbReference>
<sequence length="191" mass="21304">MATRSESRGVSLMELLTVLALIAALMTLTGPTFAHLSERAQVRRAMDTFRDLFQFARTHAVYSAQPTTVCAIDGDGRCVKSWQGSKDIIVFVDKTKNRRLDSDDELLRSINWPTGDGNIRWRSALGRPYITFLQMGNTWQNGTLYYCPDNNDARYAGALVVNQGGRGYEPVDSNEDGIAENRYGDNLSCPL</sequence>
<dbReference type="Proteomes" id="UP000644693">
    <property type="component" value="Unassembled WGS sequence"/>
</dbReference>
<keyword evidence="13" id="KW-1185">Reference proteome</keyword>
<evidence type="ECO:0000259" key="11">
    <source>
        <dbReference type="Pfam" id="PF12019"/>
    </source>
</evidence>
<evidence type="ECO:0000256" key="9">
    <source>
        <dbReference type="ARBA" id="ARBA00025772"/>
    </source>
</evidence>
<evidence type="ECO:0000256" key="5">
    <source>
        <dbReference type="ARBA" id="ARBA00022519"/>
    </source>
</evidence>
<evidence type="ECO:0000256" key="10">
    <source>
        <dbReference type="ARBA" id="ARBA00030775"/>
    </source>
</evidence>
<keyword evidence="6" id="KW-0812">Transmembrane</keyword>
<evidence type="ECO:0000256" key="4">
    <source>
        <dbReference type="ARBA" id="ARBA00022481"/>
    </source>
</evidence>
<evidence type="ECO:0000313" key="13">
    <source>
        <dbReference type="Proteomes" id="UP000644693"/>
    </source>
</evidence>
<evidence type="ECO:0000256" key="3">
    <source>
        <dbReference type="ARBA" id="ARBA00022475"/>
    </source>
</evidence>
<dbReference type="GO" id="GO:0015628">
    <property type="term" value="P:protein secretion by the type II secretion system"/>
    <property type="evidence" value="ECO:0007669"/>
    <property type="project" value="InterPro"/>
</dbReference>
<evidence type="ECO:0000256" key="1">
    <source>
        <dbReference type="ARBA" id="ARBA00004377"/>
    </source>
</evidence>
<dbReference type="Gene3D" id="3.55.40.10">
    <property type="entry name" value="minor pseudopilin epsh domain"/>
    <property type="match status" value="1"/>
</dbReference>
<dbReference type="GO" id="GO:0005886">
    <property type="term" value="C:plasma membrane"/>
    <property type="evidence" value="ECO:0007669"/>
    <property type="project" value="UniProtKB-SubCell"/>
</dbReference>
<keyword evidence="3" id="KW-1003">Cell membrane</keyword>
<keyword evidence="8" id="KW-0472">Membrane</keyword>
<comment type="similarity">
    <text evidence="9">Belongs to the GSP H family.</text>
</comment>
<evidence type="ECO:0000256" key="2">
    <source>
        <dbReference type="ARBA" id="ARBA00021549"/>
    </source>
</evidence>
<dbReference type="Pfam" id="PF12019">
    <property type="entry name" value="GspH"/>
    <property type="match status" value="1"/>
</dbReference>
<evidence type="ECO:0000313" key="12">
    <source>
        <dbReference type="EMBL" id="GHD37781.1"/>
    </source>
</evidence>
<comment type="caution">
    <text evidence="12">The sequence shown here is derived from an EMBL/GenBank/DDBJ whole genome shotgun (WGS) entry which is preliminary data.</text>
</comment>
<feature type="domain" description="General secretion pathway GspH" evidence="11">
    <location>
        <begin position="46"/>
        <end position="165"/>
    </location>
</feature>
<dbReference type="InterPro" id="IPR012902">
    <property type="entry name" value="N_methyl_site"/>
</dbReference>
<gene>
    <name evidence="12" type="ORF">GCM10007053_27250</name>
</gene>
<dbReference type="GO" id="GO:0015627">
    <property type="term" value="C:type II protein secretion system complex"/>
    <property type="evidence" value="ECO:0007669"/>
    <property type="project" value="InterPro"/>
</dbReference>
<keyword evidence="4" id="KW-0488">Methylation</keyword>
<dbReference type="EMBL" id="BMYM01000003">
    <property type="protein sequence ID" value="GHD37781.1"/>
    <property type="molecule type" value="Genomic_DNA"/>
</dbReference>
<keyword evidence="7" id="KW-1133">Transmembrane helix</keyword>
<dbReference type="SUPFAM" id="SSF54523">
    <property type="entry name" value="Pili subunits"/>
    <property type="match status" value="1"/>
</dbReference>
<evidence type="ECO:0000256" key="8">
    <source>
        <dbReference type="ARBA" id="ARBA00023136"/>
    </source>
</evidence>
<keyword evidence="5" id="KW-0997">Cell inner membrane</keyword>
<name>A0A918XMD2_9GAMM</name>
<reference evidence="12" key="2">
    <citation type="submission" date="2020-09" db="EMBL/GenBank/DDBJ databases">
        <authorList>
            <person name="Sun Q."/>
            <person name="Kim S."/>
        </authorList>
    </citation>
    <scope>NUCLEOTIDE SEQUENCE</scope>
    <source>
        <strain evidence="12">KCTC 23430</strain>
    </source>
</reference>
<comment type="subcellular location">
    <subcellularLocation>
        <location evidence="1">Cell inner membrane</location>
        <topology evidence="1">Single-pass membrane protein</topology>
    </subcellularLocation>
</comment>
<reference evidence="12" key="1">
    <citation type="journal article" date="2014" name="Int. J. Syst. Evol. Microbiol.">
        <title>Complete genome sequence of Corynebacterium casei LMG S-19264T (=DSM 44701T), isolated from a smear-ripened cheese.</title>
        <authorList>
            <consortium name="US DOE Joint Genome Institute (JGI-PGF)"/>
            <person name="Walter F."/>
            <person name="Albersmeier A."/>
            <person name="Kalinowski J."/>
            <person name="Ruckert C."/>
        </authorList>
    </citation>
    <scope>NUCLEOTIDE SEQUENCE</scope>
    <source>
        <strain evidence="12">KCTC 23430</strain>
    </source>
</reference>